<dbReference type="AlphaFoldDB" id="A0A2X3Y5C6"/>
<evidence type="ECO:0000259" key="1">
    <source>
        <dbReference type="Pfam" id="PF10592"/>
    </source>
</evidence>
<accession>A0A2X3Y5C6</accession>
<evidence type="ECO:0000313" key="3">
    <source>
        <dbReference type="Proteomes" id="UP000248534"/>
    </source>
</evidence>
<name>A0A2X3Y5C6_STRSA</name>
<proteinExistence type="predicted"/>
<dbReference type="InterPro" id="IPR018891">
    <property type="entry name" value="AIPR_C"/>
</dbReference>
<reference evidence="2 3" key="1">
    <citation type="submission" date="2018-06" db="EMBL/GenBank/DDBJ databases">
        <authorList>
            <consortium name="Pathogen Informatics"/>
            <person name="Doyle S."/>
        </authorList>
    </citation>
    <scope>NUCLEOTIDE SEQUENCE [LARGE SCALE GENOMIC DNA]</scope>
    <source>
        <strain evidence="2 3">NCTC11086</strain>
    </source>
</reference>
<dbReference type="Pfam" id="PF10592">
    <property type="entry name" value="AIPR"/>
    <property type="match status" value="1"/>
</dbReference>
<organism evidence="2 3">
    <name type="scientific">Streptococcus sanguinis</name>
    <dbReference type="NCBI Taxonomy" id="1305"/>
    <lineage>
        <taxon>Bacteria</taxon>
        <taxon>Bacillati</taxon>
        <taxon>Bacillota</taxon>
        <taxon>Bacilli</taxon>
        <taxon>Lactobacillales</taxon>
        <taxon>Streptococcaceae</taxon>
        <taxon>Streptococcus</taxon>
    </lineage>
</organism>
<gene>
    <name evidence="2" type="ORF">NCTC11086_02208</name>
</gene>
<dbReference type="Proteomes" id="UP000248534">
    <property type="component" value="Chromosome 1"/>
</dbReference>
<protein>
    <submittedName>
        <fullName evidence="2">AIPR protein</fullName>
    </submittedName>
</protein>
<evidence type="ECO:0000313" key="2">
    <source>
        <dbReference type="EMBL" id="SQF72250.1"/>
    </source>
</evidence>
<feature type="domain" description="Abortive phage infection protein C-terminal" evidence="1">
    <location>
        <begin position="234"/>
        <end position="586"/>
    </location>
</feature>
<dbReference type="EMBL" id="LS483364">
    <property type="protein sequence ID" value="SQF72250.1"/>
    <property type="molecule type" value="Genomic_DNA"/>
</dbReference>
<sequence>MGAVIENEIKKIIEAAKTRGEELTEERAFDFLVCAVTCYNSLDYSKYWYEIINQNITDGANDGGIDFVFYDDENSKVIIGQNKYSKNCDVNGVVSEIDKINSTIRNFKNNNTSNYSKILKERYLNVIDRLNDENEGNIEVVFASLSLFNVSKVESRVEHNSQYSELLFYGENELEKIIEDLQTELNVVEEFKFDIDQSKNVLEYRSNNFEGSVLNISANSLKKAYDKYESKGLFNLNIRRYIKSKSVDDGIINTINHDKDDFWFRNNGLTIACKDYRLDGNTVKIYDFSIVNGGQTTTLIAKHLKSVTEDFYVMAKIVKSAEELGRSDSMNFFNEIAEATNSQKPIQPRDLKSNSPEMLLLQRLLAERGYFLEIKRGVLAPRKYGESKIKNEELAQLIYSFVFQKPGTARSNKKSLFSNNTHYKQIFRQKYGKNPNQVDFLVDLIQLNKRVDHAIQKFKNKEAYSTLSPNQLNVLNNSKLAIFALMGFIYRIVNNDLKLDSQKIEDSLDYFEYGYFISNYKDDDIDEKIEELIFELVDHLTELYESELKNENVTSISNFLKTDKNYTQTILEKYISQLKKRKNLNSLIDYYGALFKR</sequence>
<dbReference type="RefSeq" id="WP_145980191.1">
    <property type="nucleotide sequence ID" value="NZ_LS483364.1"/>
</dbReference>